<keyword evidence="3" id="KW-1185">Reference proteome</keyword>
<dbReference type="STRING" id="762486.SAMN05444411_10131"/>
<evidence type="ECO:0000313" key="2">
    <source>
        <dbReference type="EMBL" id="SDW07925.1"/>
    </source>
</evidence>
<evidence type="ECO:0000256" key="1">
    <source>
        <dbReference type="SAM" id="Phobius"/>
    </source>
</evidence>
<evidence type="ECO:0000313" key="3">
    <source>
        <dbReference type="Proteomes" id="UP000199595"/>
    </source>
</evidence>
<sequence length="131" mass="14938">MSLFNQNSAQILLTVFFIITYFVSVVEKLVDWKGTVAYYKDHFKNTFLLKLIPVLLIKVVVIEIVTLLFLFIGIYFLLSNGDFELAKTGLIFSAITLLVFLLGQRIAKDYPGAMNITVYFILNIIGIYLLT</sequence>
<accession>A0A1H2QLF8</accession>
<protein>
    <recommendedName>
        <fullName evidence="4">DoxX-like family protein</fullName>
    </recommendedName>
</protein>
<name>A0A1H2QLF8_9FLAO</name>
<gene>
    <name evidence="2" type="ORF">SAMN05444411_10131</name>
</gene>
<feature type="transmembrane region" description="Helical" evidence="1">
    <location>
        <begin position="12"/>
        <end position="30"/>
    </location>
</feature>
<proteinExistence type="predicted"/>
<feature type="transmembrane region" description="Helical" evidence="1">
    <location>
        <begin position="110"/>
        <end position="130"/>
    </location>
</feature>
<evidence type="ECO:0008006" key="4">
    <source>
        <dbReference type="Google" id="ProtNLM"/>
    </source>
</evidence>
<dbReference type="Proteomes" id="UP000199595">
    <property type="component" value="Unassembled WGS sequence"/>
</dbReference>
<feature type="transmembrane region" description="Helical" evidence="1">
    <location>
        <begin position="84"/>
        <end position="103"/>
    </location>
</feature>
<keyword evidence="1" id="KW-1133">Transmembrane helix</keyword>
<organism evidence="2 3">
    <name type="scientific">Lutibacter oricola</name>
    <dbReference type="NCBI Taxonomy" id="762486"/>
    <lineage>
        <taxon>Bacteria</taxon>
        <taxon>Pseudomonadati</taxon>
        <taxon>Bacteroidota</taxon>
        <taxon>Flavobacteriia</taxon>
        <taxon>Flavobacteriales</taxon>
        <taxon>Flavobacteriaceae</taxon>
        <taxon>Lutibacter</taxon>
    </lineage>
</organism>
<reference evidence="2 3" key="1">
    <citation type="submission" date="2016-10" db="EMBL/GenBank/DDBJ databases">
        <authorList>
            <person name="de Groot N.N."/>
        </authorList>
    </citation>
    <scope>NUCLEOTIDE SEQUENCE [LARGE SCALE GENOMIC DNA]</scope>
    <source>
        <strain evidence="2 3">DSM 24956</strain>
    </source>
</reference>
<dbReference type="EMBL" id="FNNJ01000001">
    <property type="protein sequence ID" value="SDW07925.1"/>
    <property type="molecule type" value="Genomic_DNA"/>
</dbReference>
<dbReference type="OrthoDB" id="957977at2"/>
<keyword evidence="1" id="KW-0472">Membrane</keyword>
<keyword evidence="1" id="KW-0812">Transmembrane</keyword>
<dbReference type="RefSeq" id="WP_090118490.1">
    <property type="nucleotide sequence ID" value="NZ_FNNJ01000001.1"/>
</dbReference>
<dbReference type="AlphaFoldDB" id="A0A1H2QLF8"/>
<feature type="transmembrane region" description="Helical" evidence="1">
    <location>
        <begin position="51"/>
        <end position="78"/>
    </location>
</feature>